<name>A0A2H0NFA8_9BACT</name>
<dbReference type="Proteomes" id="UP000228867">
    <property type="component" value="Unassembled WGS sequence"/>
</dbReference>
<evidence type="ECO:0000313" key="9">
    <source>
        <dbReference type="EMBL" id="PIR07583.1"/>
    </source>
</evidence>
<dbReference type="FunFam" id="3.90.930.12:FF:000001">
    <property type="entry name" value="50S ribosomal protein L6"/>
    <property type="match status" value="1"/>
</dbReference>
<evidence type="ECO:0000313" key="10">
    <source>
        <dbReference type="Proteomes" id="UP000228867"/>
    </source>
</evidence>
<comment type="caution">
    <text evidence="9">The sequence shown here is derived from an EMBL/GenBank/DDBJ whole genome shotgun (WGS) entry which is preliminary data.</text>
</comment>
<dbReference type="Gene3D" id="3.90.930.12">
    <property type="entry name" value="Ribosomal protein L6, alpha-beta domain"/>
    <property type="match status" value="2"/>
</dbReference>
<comment type="function">
    <text evidence="7">This protein binds to the 23S rRNA, and is important in its secondary structure. It is located near the subunit interface in the base of the L7/L12 stalk, and near the tRNA binding site of the peptidyltransferase center.</text>
</comment>
<comment type="similarity">
    <text evidence="1 6">Belongs to the universal ribosomal protein uL6 family.</text>
</comment>
<dbReference type="InterPro" id="IPR000702">
    <property type="entry name" value="Ribosomal_uL6-like"/>
</dbReference>
<dbReference type="InterPro" id="IPR036789">
    <property type="entry name" value="Ribosomal_uL6-like_a/b-dom_sf"/>
</dbReference>
<dbReference type="PANTHER" id="PTHR11655">
    <property type="entry name" value="60S/50S RIBOSOMAL PROTEIN L6/L9"/>
    <property type="match status" value="1"/>
</dbReference>
<proteinExistence type="inferred from homology"/>
<dbReference type="GO" id="GO:0019843">
    <property type="term" value="F:rRNA binding"/>
    <property type="evidence" value="ECO:0007669"/>
    <property type="project" value="UniProtKB-UniRule"/>
</dbReference>
<dbReference type="PANTHER" id="PTHR11655:SF14">
    <property type="entry name" value="LARGE RIBOSOMAL SUBUNIT PROTEIN UL6M"/>
    <property type="match status" value="1"/>
</dbReference>
<dbReference type="PRINTS" id="PR00059">
    <property type="entry name" value="RIBOSOMALL6"/>
</dbReference>
<dbReference type="AlphaFoldDB" id="A0A2H0NFA8"/>
<protein>
    <recommendedName>
        <fullName evidence="4 5">50S ribosomal protein L6</fullName>
    </recommendedName>
</protein>
<evidence type="ECO:0000256" key="3">
    <source>
        <dbReference type="ARBA" id="ARBA00023274"/>
    </source>
</evidence>
<dbReference type="Pfam" id="PF00347">
    <property type="entry name" value="Ribosomal_L6"/>
    <property type="match status" value="2"/>
</dbReference>
<dbReference type="GO" id="GO:0002181">
    <property type="term" value="P:cytoplasmic translation"/>
    <property type="evidence" value="ECO:0007669"/>
    <property type="project" value="TreeGrafter"/>
</dbReference>
<sequence length="184" mass="20370">MSQIGKKPVKIPDGLNVEIQENKIIFKKGGDEISLEIPPEIKAVIENKELKFSLLKDSKETQSQWGTIRALSQNAIEGLTNGFEKTLILEGIGYRMSLENNKLILNLGFSHPVFYEIPAGITFEVIKNTILKIKGKKKDLVGQAAAEIRALKKPEPYKGKGFHYENEVIRRKAGKKAVGTGAPA</sequence>
<evidence type="ECO:0000256" key="5">
    <source>
        <dbReference type="NCBIfam" id="TIGR03654"/>
    </source>
</evidence>
<dbReference type="SUPFAM" id="SSF56053">
    <property type="entry name" value="Ribosomal protein L6"/>
    <property type="match status" value="2"/>
</dbReference>
<dbReference type="PIRSF" id="PIRSF002162">
    <property type="entry name" value="Ribosomal_L6"/>
    <property type="match status" value="1"/>
</dbReference>
<dbReference type="GO" id="GO:0022625">
    <property type="term" value="C:cytosolic large ribosomal subunit"/>
    <property type="evidence" value="ECO:0007669"/>
    <property type="project" value="UniProtKB-UniRule"/>
</dbReference>
<dbReference type="EMBL" id="PCWR01000007">
    <property type="protein sequence ID" value="PIR07583.1"/>
    <property type="molecule type" value="Genomic_DNA"/>
</dbReference>
<reference evidence="9 10" key="1">
    <citation type="submission" date="2017-09" db="EMBL/GenBank/DDBJ databases">
        <title>Depth-based differentiation of microbial function through sediment-hosted aquifers and enrichment of novel symbionts in the deep terrestrial subsurface.</title>
        <authorList>
            <person name="Probst A.J."/>
            <person name="Ladd B."/>
            <person name="Jarett J.K."/>
            <person name="Geller-Mcgrath D.E."/>
            <person name="Sieber C.M."/>
            <person name="Emerson J.B."/>
            <person name="Anantharaman K."/>
            <person name="Thomas B.C."/>
            <person name="Malmstrom R."/>
            <person name="Stieglmeier M."/>
            <person name="Klingl A."/>
            <person name="Woyke T."/>
            <person name="Ryan C.M."/>
            <person name="Banfield J.F."/>
        </authorList>
    </citation>
    <scope>NUCLEOTIDE SEQUENCE [LARGE SCALE GENOMIC DNA]</scope>
    <source>
        <strain evidence="9">CG11_big_fil_rev_8_21_14_0_20_38_23</strain>
    </source>
</reference>
<dbReference type="GO" id="GO:0003735">
    <property type="term" value="F:structural constituent of ribosome"/>
    <property type="evidence" value="ECO:0007669"/>
    <property type="project" value="UniProtKB-UniRule"/>
</dbReference>
<dbReference type="InterPro" id="IPR020040">
    <property type="entry name" value="Ribosomal_uL6_a/b-dom"/>
</dbReference>
<accession>A0A2H0NFA8</accession>
<evidence type="ECO:0000256" key="6">
    <source>
        <dbReference type="RuleBase" id="RU003869"/>
    </source>
</evidence>
<evidence type="ECO:0000256" key="2">
    <source>
        <dbReference type="ARBA" id="ARBA00022980"/>
    </source>
</evidence>
<keyword evidence="2 6" id="KW-0689">Ribosomal protein</keyword>
<keyword evidence="7" id="KW-0694">RNA-binding</keyword>
<keyword evidence="3 6" id="KW-0687">Ribonucleoprotein</keyword>
<evidence type="ECO:0000259" key="8">
    <source>
        <dbReference type="Pfam" id="PF00347"/>
    </source>
</evidence>
<evidence type="ECO:0000256" key="4">
    <source>
        <dbReference type="ARBA" id="ARBA00035454"/>
    </source>
</evidence>
<evidence type="ECO:0000256" key="1">
    <source>
        <dbReference type="ARBA" id="ARBA00009356"/>
    </source>
</evidence>
<dbReference type="NCBIfam" id="TIGR03654">
    <property type="entry name" value="L6_bact"/>
    <property type="match status" value="1"/>
</dbReference>
<organism evidence="9 10">
    <name type="scientific">Candidatus Jorgensenbacteria bacterium CG11_big_fil_rev_8_21_14_0_20_38_23</name>
    <dbReference type="NCBI Taxonomy" id="1974594"/>
    <lineage>
        <taxon>Bacteria</taxon>
        <taxon>Candidatus Joergenseniibacteriota</taxon>
    </lineage>
</organism>
<dbReference type="InterPro" id="IPR019906">
    <property type="entry name" value="Ribosomal_uL6_bac-type"/>
</dbReference>
<gene>
    <name evidence="9" type="primary">rplF</name>
    <name evidence="9" type="ORF">COV54_00235</name>
</gene>
<evidence type="ECO:0000256" key="7">
    <source>
        <dbReference type="RuleBase" id="RU003870"/>
    </source>
</evidence>
<feature type="domain" description="Large ribosomal subunit protein uL6 alpha-beta" evidence="8">
    <location>
        <begin position="91"/>
        <end position="164"/>
    </location>
</feature>
<feature type="domain" description="Large ribosomal subunit protein uL6 alpha-beta" evidence="8">
    <location>
        <begin position="11"/>
        <end position="82"/>
    </location>
</feature>
<keyword evidence="7" id="KW-0699">rRNA-binding</keyword>